<dbReference type="Proteomes" id="UP001217089">
    <property type="component" value="Unassembled WGS sequence"/>
</dbReference>
<dbReference type="Pfam" id="PF00240">
    <property type="entry name" value="ubiquitin"/>
    <property type="match status" value="1"/>
</dbReference>
<keyword evidence="4" id="KW-1185">Reference proteome</keyword>
<evidence type="ECO:0000259" key="2">
    <source>
        <dbReference type="PROSITE" id="PS50053"/>
    </source>
</evidence>
<name>A0ABQ9EC51_TEGGR</name>
<accession>A0ABQ9EC51</accession>
<feature type="compositionally biased region" description="Polar residues" evidence="1">
    <location>
        <begin position="122"/>
        <end position="132"/>
    </location>
</feature>
<gene>
    <name evidence="3" type="ORF">KUTeg_020393</name>
</gene>
<feature type="region of interest" description="Disordered" evidence="1">
    <location>
        <begin position="389"/>
        <end position="447"/>
    </location>
</feature>
<protein>
    <recommendedName>
        <fullName evidence="2">Ubiquitin-like domain-containing protein</fullName>
    </recommendedName>
</protein>
<dbReference type="PROSITE" id="PS50053">
    <property type="entry name" value="UBIQUITIN_2"/>
    <property type="match status" value="1"/>
</dbReference>
<dbReference type="InterPro" id="IPR044743">
    <property type="entry name" value="Ubl_USP48"/>
</dbReference>
<dbReference type="InterPro" id="IPR000626">
    <property type="entry name" value="Ubiquitin-like_dom"/>
</dbReference>
<evidence type="ECO:0000313" key="3">
    <source>
        <dbReference type="EMBL" id="KAJ8301406.1"/>
    </source>
</evidence>
<dbReference type="SUPFAM" id="SSF54236">
    <property type="entry name" value="Ubiquitin-like"/>
    <property type="match status" value="1"/>
</dbReference>
<proteinExistence type="predicted"/>
<dbReference type="Gene3D" id="3.10.20.90">
    <property type="entry name" value="Phosphatidylinositol 3-kinase Catalytic Subunit, Chain A, domain 1"/>
    <property type="match status" value="1"/>
</dbReference>
<feature type="compositionally biased region" description="Basic and acidic residues" evidence="1">
    <location>
        <begin position="415"/>
        <end position="432"/>
    </location>
</feature>
<dbReference type="InterPro" id="IPR029071">
    <property type="entry name" value="Ubiquitin-like_domsf"/>
</dbReference>
<comment type="caution">
    <text evidence="3">The sequence shown here is derived from an EMBL/GenBank/DDBJ whole genome shotgun (WGS) entry which is preliminary data.</text>
</comment>
<organism evidence="3 4">
    <name type="scientific">Tegillarca granosa</name>
    <name type="common">Malaysian cockle</name>
    <name type="synonym">Anadara granosa</name>
    <dbReference type="NCBI Taxonomy" id="220873"/>
    <lineage>
        <taxon>Eukaryota</taxon>
        <taxon>Metazoa</taxon>
        <taxon>Spiralia</taxon>
        <taxon>Lophotrochozoa</taxon>
        <taxon>Mollusca</taxon>
        <taxon>Bivalvia</taxon>
        <taxon>Autobranchia</taxon>
        <taxon>Pteriomorphia</taxon>
        <taxon>Arcoida</taxon>
        <taxon>Arcoidea</taxon>
        <taxon>Arcidae</taxon>
        <taxon>Tegillarca</taxon>
    </lineage>
</organism>
<reference evidence="3 4" key="1">
    <citation type="submission" date="2022-12" db="EMBL/GenBank/DDBJ databases">
        <title>Chromosome-level genome of Tegillarca granosa.</title>
        <authorList>
            <person name="Kim J."/>
        </authorList>
    </citation>
    <scope>NUCLEOTIDE SEQUENCE [LARGE SCALE GENOMIC DNA]</scope>
    <source>
        <strain evidence="3">Teg-2019</strain>
        <tissue evidence="3">Adductor muscle</tissue>
    </source>
</reference>
<sequence length="538" mass="61140">MKCISIRGADTLFEKYKGGPRLKGEDVLCHTCVKQKCNIIRTKQKIADDEKLFNNTKKVLNLQDGDAFWVGKSSMRSWRRLVLEQLSENGDNSNMDKSITASDTLAGTDSSTANEYPAVANDDTSTDQNVSKSCDDVSKLAIKEEKPEKKSTDEDDEENCNLLFNEDVLCEKHGSLDPDESCRKLVPRVIWQRLRDYFPECPEFPRGSPVCDLCCALNHEENQALDYNKQLAAEQRSGLSDLLNDRKRPSDLRNPTEVFVVSSSFVEEWKKFVRDPLKRCPVTEILNCTLLCQHGGFLYPPKQNGLDPASNENVVYLWPEEWAKVCQYFSIDFEISIVKYEEGGQTWFVTSPVSCDECVANRLNQRHREQFQFTDAVLYIRKISKEQNGKMNSLSDDKNKEDPDYNLPDNSANRDNTEEPPEKMPRYDEMARRKSQRHRKVRGEKEVRISSTNTLKELKLEIMKQFAVPPFDQNLSICGKLLVDDAATLESLEIEPGSIIMLQADEPLEDALELQDMIHVSSGPESGFKGTGLLGACK</sequence>
<evidence type="ECO:0000313" key="4">
    <source>
        <dbReference type="Proteomes" id="UP001217089"/>
    </source>
</evidence>
<evidence type="ECO:0000256" key="1">
    <source>
        <dbReference type="SAM" id="MobiDB-lite"/>
    </source>
</evidence>
<dbReference type="CDD" id="cd01795">
    <property type="entry name" value="Ubl_USP48"/>
    <property type="match status" value="1"/>
</dbReference>
<feature type="compositionally biased region" description="Polar residues" evidence="1">
    <location>
        <begin position="89"/>
        <end position="114"/>
    </location>
</feature>
<dbReference type="EMBL" id="JARBDR010000918">
    <property type="protein sequence ID" value="KAJ8301406.1"/>
    <property type="molecule type" value="Genomic_DNA"/>
</dbReference>
<feature type="compositionally biased region" description="Basic residues" evidence="1">
    <location>
        <begin position="433"/>
        <end position="442"/>
    </location>
</feature>
<feature type="domain" description="Ubiquitin-like" evidence="2">
    <location>
        <begin position="446"/>
        <end position="502"/>
    </location>
</feature>
<feature type="region of interest" description="Disordered" evidence="1">
    <location>
        <begin position="89"/>
        <end position="132"/>
    </location>
</feature>